<dbReference type="InterPro" id="IPR016888">
    <property type="entry name" value="UCP028498"/>
</dbReference>
<reference evidence="1" key="2">
    <citation type="submission" date="2021-08" db="EMBL/GenBank/DDBJ databases">
        <authorList>
            <person name="Tani A."/>
            <person name="Ola A."/>
            <person name="Ogura Y."/>
            <person name="Katsura K."/>
            <person name="Hayashi T."/>
        </authorList>
    </citation>
    <scope>NUCLEOTIDE SEQUENCE</scope>
    <source>
        <strain evidence="1">DSM 17168</strain>
    </source>
</reference>
<dbReference type="Pfam" id="PF10012">
    <property type="entry name" value="DUF2255"/>
    <property type="match status" value="1"/>
</dbReference>
<proteinExistence type="predicted"/>
<gene>
    <name evidence="1" type="ORF">GMJLKIPL_4124</name>
</gene>
<evidence type="ECO:0008006" key="3">
    <source>
        <dbReference type="Google" id="ProtNLM"/>
    </source>
</evidence>
<comment type="caution">
    <text evidence="1">The sequence shown here is derived from an EMBL/GenBank/DDBJ whole genome shotgun (WGS) entry which is preliminary data.</text>
</comment>
<dbReference type="EMBL" id="BPQQ01000049">
    <property type="protein sequence ID" value="GJE02180.1"/>
    <property type="molecule type" value="Genomic_DNA"/>
</dbReference>
<sequence>MTWSTDELRKIIEADDLKVSPSSEDGMTYGTPTWIWCVAVDCALYVRAYNGRSSRWYQAAIRQKGGRIIAAGRTTEVRFEPVEGPINDRIDDACRAKYRGSRYLEPMIGSRARGATVKVVPTTSPPDLPPVPSAVVAQDIDQ</sequence>
<evidence type="ECO:0000313" key="2">
    <source>
        <dbReference type="Proteomes" id="UP001055153"/>
    </source>
</evidence>
<keyword evidence="2" id="KW-1185">Reference proteome</keyword>
<dbReference type="RefSeq" id="WP_238237819.1">
    <property type="nucleotide sequence ID" value="NZ_BPQQ01000049.1"/>
</dbReference>
<organism evidence="1 2">
    <name type="scientific">Methylobacterium isbiliense</name>
    <dbReference type="NCBI Taxonomy" id="315478"/>
    <lineage>
        <taxon>Bacteria</taxon>
        <taxon>Pseudomonadati</taxon>
        <taxon>Pseudomonadota</taxon>
        <taxon>Alphaproteobacteria</taxon>
        <taxon>Hyphomicrobiales</taxon>
        <taxon>Methylobacteriaceae</taxon>
        <taxon>Methylobacterium</taxon>
    </lineage>
</organism>
<name>A0ABQ4SKA6_9HYPH</name>
<dbReference type="Proteomes" id="UP001055153">
    <property type="component" value="Unassembled WGS sequence"/>
</dbReference>
<evidence type="ECO:0000313" key="1">
    <source>
        <dbReference type="EMBL" id="GJE02180.1"/>
    </source>
</evidence>
<accession>A0ABQ4SKA6</accession>
<protein>
    <recommendedName>
        <fullName evidence="3">DUF2255 domain-containing protein</fullName>
    </recommendedName>
</protein>
<reference evidence="1" key="1">
    <citation type="journal article" date="2021" name="Front. Microbiol.">
        <title>Comprehensive Comparative Genomics and Phenotyping of Methylobacterium Species.</title>
        <authorList>
            <person name="Alessa O."/>
            <person name="Ogura Y."/>
            <person name="Fujitani Y."/>
            <person name="Takami H."/>
            <person name="Hayashi T."/>
            <person name="Sahin N."/>
            <person name="Tani A."/>
        </authorList>
    </citation>
    <scope>NUCLEOTIDE SEQUENCE</scope>
    <source>
        <strain evidence="1">DSM 17168</strain>
    </source>
</reference>
<dbReference type="PIRSF" id="PIRSF028498">
    <property type="entry name" value="UCP028498"/>
    <property type="match status" value="1"/>
</dbReference>